<feature type="signal peptide" evidence="2">
    <location>
        <begin position="1"/>
        <end position="24"/>
    </location>
</feature>
<organism evidence="3 4">
    <name type="scientific">Enterovirga aerilata</name>
    <dbReference type="NCBI Taxonomy" id="2730920"/>
    <lineage>
        <taxon>Bacteria</taxon>
        <taxon>Pseudomonadati</taxon>
        <taxon>Pseudomonadota</taxon>
        <taxon>Alphaproteobacteria</taxon>
        <taxon>Hyphomicrobiales</taxon>
        <taxon>Methylobacteriaceae</taxon>
        <taxon>Enterovirga</taxon>
    </lineage>
</organism>
<feature type="chain" id="PRO_5032825349" evidence="2">
    <location>
        <begin position="25"/>
        <end position="126"/>
    </location>
</feature>
<dbReference type="Proteomes" id="UP000564885">
    <property type="component" value="Unassembled WGS sequence"/>
</dbReference>
<dbReference type="EMBL" id="JABEPP010000006">
    <property type="protein sequence ID" value="NNM74856.1"/>
    <property type="molecule type" value="Genomic_DNA"/>
</dbReference>
<evidence type="ECO:0000256" key="1">
    <source>
        <dbReference type="SAM" id="MobiDB-lite"/>
    </source>
</evidence>
<proteinExistence type="predicted"/>
<keyword evidence="4" id="KW-1185">Reference proteome</keyword>
<keyword evidence="2" id="KW-0732">Signal</keyword>
<dbReference type="PROSITE" id="PS51257">
    <property type="entry name" value="PROKAR_LIPOPROTEIN"/>
    <property type="match status" value="1"/>
</dbReference>
<dbReference type="AlphaFoldDB" id="A0A849I4U0"/>
<feature type="region of interest" description="Disordered" evidence="1">
    <location>
        <begin position="26"/>
        <end position="75"/>
    </location>
</feature>
<reference evidence="3 4" key="1">
    <citation type="submission" date="2020-04" db="EMBL/GenBank/DDBJ databases">
        <title>Enterovirga sp. isolate from soil.</title>
        <authorList>
            <person name="Chea S."/>
            <person name="Kim D.-U."/>
        </authorList>
    </citation>
    <scope>NUCLEOTIDE SEQUENCE [LARGE SCALE GENOMIC DNA]</scope>
    <source>
        <strain evidence="3 4">DB1703</strain>
    </source>
</reference>
<sequence>MRAMILLVAASCALGACLAEGALAQTAPAPQPPGTAQPVPSGAAPAAEPVTTGSPRPGARPATAPSQPGGIYARPGRCRELAIKRNLYGLARQRFIKRCRIARRSMPRPAPAAPSPSQPAPAKPPG</sequence>
<accession>A0A849I4U0</accession>
<evidence type="ECO:0000313" key="4">
    <source>
        <dbReference type="Proteomes" id="UP000564885"/>
    </source>
</evidence>
<name>A0A849I4U0_9HYPH</name>
<dbReference type="RefSeq" id="WP_171220297.1">
    <property type="nucleotide sequence ID" value="NZ_JABEPP010000006.1"/>
</dbReference>
<gene>
    <name evidence="3" type="ORF">HJG44_21065</name>
</gene>
<feature type="region of interest" description="Disordered" evidence="1">
    <location>
        <begin position="101"/>
        <end position="126"/>
    </location>
</feature>
<evidence type="ECO:0000313" key="3">
    <source>
        <dbReference type="EMBL" id="NNM74856.1"/>
    </source>
</evidence>
<protein>
    <submittedName>
        <fullName evidence="3">Uncharacterized protein</fullName>
    </submittedName>
</protein>
<evidence type="ECO:0000256" key="2">
    <source>
        <dbReference type="SAM" id="SignalP"/>
    </source>
</evidence>
<feature type="compositionally biased region" description="Pro residues" evidence="1">
    <location>
        <begin position="108"/>
        <end position="126"/>
    </location>
</feature>
<comment type="caution">
    <text evidence="3">The sequence shown here is derived from an EMBL/GenBank/DDBJ whole genome shotgun (WGS) entry which is preliminary data.</text>
</comment>